<evidence type="ECO:0000256" key="5">
    <source>
        <dbReference type="SAM" id="MobiDB-lite"/>
    </source>
</evidence>
<keyword evidence="2" id="KW-0597">Phosphoprotein</keyword>
<evidence type="ECO:0000256" key="2">
    <source>
        <dbReference type="ARBA" id="ARBA00022553"/>
    </source>
</evidence>
<comment type="caution">
    <text evidence="6">The sequence shown here is derived from an EMBL/GenBank/DDBJ whole genome shotgun (WGS) entry which is preliminary data.</text>
</comment>
<protein>
    <submittedName>
        <fullName evidence="6">Uncharacterized protein</fullName>
    </submittedName>
</protein>
<organism evidence="6 7">
    <name type="scientific">Cirrhinus mrigala</name>
    <name type="common">Mrigala</name>
    <dbReference type="NCBI Taxonomy" id="683832"/>
    <lineage>
        <taxon>Eukaryota</taxon>
        <taxon>Metazoa</taxon>
        <taxon>Chordata</taxon>
        <taxon>Craniata</taxon>
        <taxon>Vertebrata</taxon>
        <taxon>Euteleostomi</taxon>
        <taxon>Actinopterygii</taxon>
        <taxon>Neopterygii</taxon>
        <taxon>Teleostei</taxon>
        <taxon>Ostariophysi</taxon>
        <taxon>Cypriniformes</taxon>
        <taxon>Cyprinidae</taxon>
        <taxon>Labeoninae</taxon>
        <taxon>Labeonini</taxon>
        <taxon>Cirrhinus</taxon>
    </lineage>
</organism>
<name>A0ABD0NTI9_CIRMR</name>
<feature type="compositionally biased region" description="Polar residues" evidence="5">
    <location>
        <begin position="29"/>
        <end position="40"/>
    </location>
</feature>
<dbReference type="PANTHER" id="PTHR14514">
    <property type="entry name" value="PKA ANCHORING PROTEIN"/>
    <property type="match status" value="1"/>
</dbReference>
<evidence type="ECO:0000313" key="6">
    <source>
        <dbReference type="EMBL" id="KAL0164560.1"/>
    </source>
</evidence>
<dbReference type="EMBL" id="JAMKFB020000020">
    <property type="protein sequence ID" value="KAL0164560.1"/>
    <property type="molecule type" value="Genomic_DNA"/>
</dbReference>
<evidence type="ECO:0000313" key="7">
    <source>
        <dbReference type="Proteomes" id="UP001529510"/>
    </source>
</evidence>
<keyword evidence="4" id="KW-0472">Membrane</keyword>
<comment type="subcellular location">
    <subcellularLocation>
        <location evidence="1">Endomembrane system</location>
    </subcellularLocation>
</comment>
<reference evidence="6 7" key="1">
    <citation type="submission" date="2024-05" db="EMBL/GenBank/DDBJ databases">
        <title>Genome sequencing and assembly of Indian major carp, Cirrhinus mrigala (Hamilton, 1822).</title>
        <authorList>
            <person name="Mohindra V."/>
            <person name="Chowdhury L.M."/>
            <person name="Lal K."/>
            <person name="Jena J.K."/>
        </authorList>
    </citation>
    <scope>NUCLEOTIDE SEQUENCE [LARGE SCALE GENOMIC DNA]</scope>
    <source>
        <strain evidence="6">CM1030</strain>
        <tissue evidence="6">Blood</tissue>
    </source>
</reference>
<keyword evidence="3" id="KW-0677">Repeat</keyword>
<evidence type="ECO:0000256" key="1">
    <source>
        <dbReference type="ARBA" id="ARBA00004308"/>
    </source>
</evidence>
<evidence type="ECO:0000256" key="4">
    <source>
        <dbReference type="ARBA" id="ARBA00023136"/>
    </source>
</evidence>
<proteinExistence type="predicted"/>
<sequence>MRLMDDCRGSLKAVKRVEGELEEDEDNLSGLSNPDNTETQSTGVIERWELIQAQSADSDHKEREELVLWQKMTSDLDAMEA</sequence>
<dbReference type="Proteomes" id="UP001529510">
    <property type="component" value="Unassembled WGS sequence"/>
</dbReference>
<accession>A0ABD0NTI9</accession>
<feature type="region of interest" description="Disordered" evidence="5">
    <location>
        <begin position="18"/>
        <end position="40"/>
    </location>
</feature>
<dbReference type="PANTHER" id="PTHR14514:SF3">
    <property type="entry name" value="NESPRIN-1"/>
    <property type="match status" value="1"/>
</dbReference>
<keyword evidence="7" id="KW-1185">Reference proteome</keyword>
<gene>
    <name evidence="6" type="ORF">M9458_040313</name>
</gene>
<evidence type="ECO:0000256" key="3">
    <source>
        <dbReference type="ARBA" id="ARBA00022737"/>
    </source>
</evidence>
<dbReference type="AlphaFoldDB" id="A0ABD0NTI9"/>
<feature type="non-terminal residue" evidence="6">
    <location>
        <position position="81"/>
    </location>
</feature>